<name>A0ABR3YPF0_9PEZI</name>
<proteinExistence type="predicted"/>
<dbReference type="InterPro" id="IPR024554">
    <property type="entry name" value="LEC1-like_C"/>
</dbReference>
<organism evidence="4 5">
    <name type="scientific">Sporothrix stenoceras</name>
    <dbReference type="NCBI Taxonomy" id="5173"/>
    <lineage>
        <taxon>Eukaryota</taxon>
        <taxon>Fungi</taxon>
        <taxon>Dikarya</taxon>
        <taxon>Ascomycota</taxon>
        <taxon>Pezizomycotina</taxon>
        <taxon>Sordariomycetes</taxon>
        <taxon>Sordariomycetidae</taxon>
        <taxon>Ophiostomatales</taxon>
        <taxon>Ophiostomataceae</taxon>
        <taxon>Sporothrix</taxon>
    </lineage>
</organism>
<reference evidence="4 5" key="1">
    <citation type="journal article" date="2024" name="IMA Fungus">
        <title>IMA Genome - F19 : A genome assembly and annotation guide to empower mycologists, including annotated draft genome sequences of Ceratocystis pirilliformis, Diaporthe australafricana, Fusarium ophioides, Paecilomyces lecythidis, and Sporothrix stenoceras.</title>
        <authorList>
            <person name="Aylward J."/>
            <person name="Wilson A.M."/>
            <person name="Visagie C.M."/>
            <person name="Spraker J."/>
            <person name="Barnes I."/>
            <person name="Buitendag C."/>
            <person name="Ceriani C."/>
            <person name="Del Mar Angel L."/>
            <person name="du Plessis D."/>
            <person name="Fuchs T."/>
            <person name="Gasser K."/>
            <person name="Kramer D."/>
            <person name="Li W."/>
            <person name="Munsamy K."/>
            <person name="Piso A."/>
            <person name="Price J.L."/>
            <person name="Sonnekus B."/>
            <person name="Thomas C."/>
            <person name="van der Nest A."/>
            <person name="van Dijk A."/>
            <person name="van Heerden A."/>
            <person name="van Vuuren N."/>
            <person name="Yilmaz N."/>
            <person name="Duong T.A."/>
            <person name="van der Merwe N.A."/>
            <person name="Wingfield M.J."/>
            <person name="Wingfield B.D."/>
        </authorList>
    </citation>
    <scope>NUCLEOTIDE SEQUENCE [LARGE SCALE GENOMIC DNA]</scope>
    <source>
        <strain evidence="4 5">CMW 5346</strain>
    </source>
</reference>
<gene>
    <name evidence="4" type="ORF">Sste5346_008743</name>
</gene>
<evidence type="ECO:0000259" key="3">
    <source>
        <dbReference type="Pfam" id="PF12828"/>
    </source>
</evidence>
<evidence type="ECO:0000313" key="4">
    <source>
        <dbReference type="EMBL" id="KAL1889755.1"/>
    </source>
</evidence>
<accession>A0ABR3YPF0</accession>
<evidence type="ECO:0000259" key="2">
    <source>
        <dbReference type="Pfam" id="PF12825"/>
    </source>
</evidence>
<evidence type="ECO:0000256" key="1">
    <source>
        <dbReference type="SAM" id="MobiDB-lite"/>
    </source>
</evidence>
<feature type="region of interest" description="Disordered" evidence="1">
    <location>
        <begin position="70"/>
        <end position="120"/>
    </location>
</feature>
<evidence type="ECO:0000313" key="5">
    <source>
        <dbReference type="Proteomes" id="UP001583186"/>
    </source>
</evidence>
<feature type="compositionally biased region" description="Low complexity" evidence="1">
    <location>
        <begin position="747"/>
        <end position="757"/>
    </location>
</feature>
<comment type="caution">
    <text evidence="4">The sequence shown here is derived from an EMBL/GenBank/DDBJ whole genome shotgun (WGS) entry which is preliminary data.</text>
</comment>
<feature type="compositionally biased region" description="Polar residues" evidence="1">
    <location>
        <begin position="21"/>
        <end position="31"/>
    </location>
</feature>
<keyword evidence="5" id="KW-1185">Reference proteome</keyword>
<dbReference type="Proteomes" id="UP001583186">
    <property type="component" value="Unassembled WGS sequence"/>
</dbReference>
<dbReference type="InterPro" id="IPR047168">
    <property type="entry name" value="LEC1-like"/>
</dbReference>
<protein>
    <recommendedName>
        <fullName evidence="6">Px domain containing protein</fullName>
    </recommendedName>
</protein>
<dbReference type="PANTHER" id="PTHR47185:SF2">
    <property type="entry name" value="FUNGAL PROTEIN"/>
    <property type="match status" value="1"/>
</dbReference>
<dbReference type="EMBL" id="JAWCUI010000070">
    <property type="protein sequence ID" value="KAL1889755.1"/>
    <property type="molecule type" value="Genomic_DNA"/>
</dbReference>
<dbReference type="Pfam" id="PF12828">
    <property type="entry name" value="PXB"/>
    <property type="match status" value="1"/>
</dbReference>
<dbReference type="InterPro" id="IPR024555">
    <property type="entry name" value="PX-associated"/>
</dbReference>
<feature type="domain" description="PX" evidence="2">
    <location>
        <begin position="247"/>
        <end position="576"/>
    </location>
</feature>
<feature type="region of interest" description="Disordered" evidence="1">
    <location>
        <begin position="1"/>
        <end position="31"/>
    </location>
</feature>
<feature type="region of interest" description="Disordered" evidence="1">
    <location>
        <begin position="579"/>
        <end position="599"/>
    </location>
</feature>
<dbReference type="PANTHER" id="PTHR47185">
    <property type="entry name" value="PX DOMAIN-CONTAINING PROTEIN YPR097W"/>
    <property type="match status" value="1"/>
</dbReference>
<sequence>MPTTETNDADAGPPPGDQPAKMTTTKPPSLSAPQLHALFDILTHYETYYEVQDFRDPDTIFAYGTPFVERRKPAAPSSKESEGKKETKDAKDSKDSKDSNDSKDSKDARDRSGSTPADVVYASTSRSPILHMLFNKTVMTLPPAQTLPPAFWHVRVQGLMAQLAEAELSESYDQGAMGTRKMLATAASALVESLGRGALGGYPTHHASDKEEKKLTERTYDTKNAADFARAWDDVLRAMVYDNLVDELFEYCSTNPDIEGHSPAVAAAADYVIVHVAEFLHYVFVLSPNGRYLTKLVESVQQLIPYSLVRQTLRMSNAATMINGMMKLLLAKLSVGGLTNWIGLTSTADDGMNLLQRIVSMVLAYDSSNFKKAAEKIEKEKTVSKAQLAAIREHMARPRAYHEAVRRESMTTVEKSGNHMSMVIAILDSVDPSLTTSLTETQHAQLAQYYAALLSVHDRREITNVFCRQSPDLFTQALRDGVAAFDPIIRGIHDKIDLKEHVSDIEGFINEFIEISKGTKPAKNEERVLPTVKDYVELLRRNRHLLYKWLHRVAHDTPDIRDTFRVWAVDTIKVFRGPNPKSKGEVTPTTTGKDIDLSDSRLEGGAGAIGPDLRTLFTALPADVQSNVTSLLDEHVVYLATLDEAAAQQRQALLDKINAPTPTAEEETSSSKQAPGSGRFIARWQELLDDTVIGPSTAHGPLRHGKDVAHVTAPGKTGANASSGTNGSGGSGSSPSSKLHIRKHDGFLSGFSSALSSRNTSPERTPTPIPTSSATPGRVDVGPRPPNVLPVVDALGTEFRKILVERTARRP</sequence>
<feature type="compositionally biased region" description="Basic and acidic residues" evidence="1">
    <location>
        <begin position="79"/>
        <end position="112"/>
    </location>
</feature>
<evidence type="ECO:0008006" key="6">
    <source>
        <dbReference type="Google" id="ProtNLM"/>
    </source>
</evidence>
<dbReference type="Pfam" id="PF12825">
    <property type="entry name" value="DUF3818"/>
    <property type="match status" value="1"/>
</dbReference>
<feature type="domain" description="PX-associated" evidence="3">
    <location>
        <begin position="27"/>
        <end position="195"/>
    </location>
</feature>
<feature type="region of interest" description="Disordered" evidence="1">
    <location>
        <begin position="695"/>
        <end position="786"/>
    </location>
</feature>